<reference evidence="2" key="1">
    <citation type="journal article" date="2020" name="Stud. Mycol.">
        <title>101 Dothideomycetes genomes: a test case for predicting lifestyles and emergence of pathogens.</title>
        <authorList>
            <person name="Haridas S."/>
            <person name="Albert R."/>
            <person name="Binder M."/>
            <person name="Bloem J."/>
            <person name="Labutti K."/>
            <person name="Salamov A."/>
            <person name="Andreopoulos B."/>
            <person name="Baker S."/>
            <person name="Barry K."/>
            <person name="Bills G."/>
            <person name="Bluhm B."/>
            <person name="Cannon C."/>
            <person name="Castanera R."/>
            <person name="Culley D."/>
            <person name="Daum C."/>
            <person name="Ezra D."/>
            <person name="Gonzalez J."/>
            <person name="Henrissat B."/>
            <person name="Kuo A."/>
            <person name="Liang C."/>
            <person name="Lipzen A."/>
            <person name="Lutzoni F."/>
            <person name="Magnuson J."/>
            <person name="Mondo S."/>
            <person name="Nolan M."/>
            <person name="Ohm R."/>
            <person name="Pangilinan J."/>
            <person name="Park H.-J."/>
            <person name="Ramirez L."/>
            <person name="Alfaro M."/>
            <person name="Sun H."/>
            <person name="Tritt A."/>
            <person name="Yoshinaga Y."/>
            <person name="Zwiers L.-H."/>
            <person name="Turgeon B."/>
            <person name="Goodwin S."/>
            <person name="Spatafora J."/>
            <person name="Crous P."/>
            <person name="Grigoriev I."/>
        </authorList>
    </citation>
    <scope>NUCLEOTIDE SEQUENCE</scope>
    <source>
        <strain evidence="2">CBS 122367</strain>
    </source>
</reference>
<feature type="transmembrane region" description="Helical" evidence="1">
    <location>
        <begin position="420"/>
        <end position="449"/>
    </location>
</feature>
<evidence type="ECO:0000256" key="1">
    <source>
        <dbReference type="SAM" id="Phobius"/>
    </source>
</evidence>
<accession>A0A6G1JC26</accession>
<keyword evidence="1" id="KW-0812">Transmembrane</keyword>
<keyword evidence="1" id="KW-0472">Membrane</keyword>
<name>A0A6G1JC26_9PLEO</name>
<dbReference type="AlphaFoldDB" id="A0A6G1JC26"/>
<gene>
    <name evidence="2" type="ORF">K458DRAFT_385655</name>
</gene>
<protein>
    <submittedName>
        <fullName evidence="2">Uncharacterized protein</fullName>
    </submittedName>
</protein>
<proteinExistence type="predicted"/>
<evidence type="ECO:0000313" key="3">
    <source>
        <dbReference type="Proteomes" id="UP000799291"/>
    </source>
</evidence>
<organism evidence="2 3">
    <name type="scientific">Lentithecium fluviatile CBS 122367</name>
    <dbReference type="NCBI Taxonomy" id="1168545"/>
    <lineage>
        <taxon>Eukaryota</taxon>
        <taxon>Fungi</taxon>
        <taxon>Dikarya</taxon>
        <taxon>Ascomycota</taxon>
        <taxon>Pezizomycotina</taxon>
        <taxon>Dothideomycetes</taxon>
        <taxon>Pleosporomycetidae</taxon>
        <taxon>Pleosporales</taxon>
        <taxon>Massarineae</taxon>
        <taxon>Lentitheciaceae</taxon>
        <taxon>Lentithecium</taxon>
    </lineage>
</organism>
<evidence type="ECO:0000313" key="2">
    <source>
        <dbReference type="EMBL" id="KAF2688086.1"/>
    </source>
</evidence>
<dbReference type="Proteomes" id="UP000799291">
    <property type="component" value="Unassembled WGS sequence"/>
</dbReference>
<keyword evidence="1" id="KW-1133">Transmembrane helix</keyword>
<sequence>MPSLKRKAATETVSDDTRLKAIELLFGLRDTTAQEWPGLHVLCSILEDNFEVLLRNDFDVIWRLLGCEKPTKARGCWNWCLAVVRIFQSLQTNESVSMEDVYKDLVNTKSVKPTPLEKDRILLAIFAVLCWTSMMLIPDLDLERIAESLTAADPCLSFRPKGIRTTAETPQTLLSQTSRRPIVKLFRTLRGIIKDPGIVGTAAGVTDTDTIHESSVNFFSLYTIGRVRVRWVEDLTSHLAFERQSRTLSVFCLPTFCVSSILRTEKIKIIQQVSSELFPASYYTDYADQDRSTLHREVLLTYRLLFGQSPRSRTLASTLIDQMKESSGNIDPFLSTICTASTTRSHFLRQSPNPELPAELFPTSSLDLNNCLIESDTYSSRDDFPHFGPRLLAVQQYNLRQQPSRVRDLWRDRRNPLQWYTFWAVLWVGGITIVLGALQLAAAILQAYYSVTPEKQ</sequence>
<keyword evidence="3" id="KW-1185">Reference proteome</keyword>
<dbReference type="EMBL" id="MU005574">
    <property type="protein sequence ID" value="KAF2688086.1"/>
    <property type="molecule type" value="Genomic_DNA"/>
</dbReference>
<dbReference type="OrthoDB" id="5428890at2759"/>